<keyword evidence="6" id="KW-1185">Reference proteome</keyword>
<dbReference type="EMBL" id="BLAL01000073">
    <property type="protein sequence ID" value="GES83783.1"/>
    <property type="molecule type" value="Genomic_DNA"/>
</dbReference>
<accession>A0A2Z6S170</accession>
<keyword evidence="2" id="KW-0560">Oxidoreductase</keyword>
<evidence type="ECO:0000259" key="3">
    <source>
        <dbReference type="Pfam" id="PF05368"/>
    </source>
</evidence>
<dbReference type="PANTHER" id="PTHR47706">
    <property type="entry name" value="NMRA-LIKE FAMILY PROTEIN"/>
    <property type="match status" value="1"/>
</dbReference>
<dbReference type="Gene3D" id="3.90.25.10">
    <property type="entry name" value="UDP-galactose 4-epimerase, domain 1"/>
    <property type="match status" value="1"/>
</dbReference>
<evidence type="ECO:0000256" key="2">
    <source>
        <dbReference type="ARBA" id="ARBA00023002"/>
    </source>
</evidence>
<sequence length="278" mass="31246">MSSQFKTVTIAGGTGLLGYNIAEAFLNDGSYDVKIFRRKPKTENEKANLLASKGAEIVYVDYDQKDDLVKALKGTDVVVSVISDSTGNLFESQVPLLIAAKEASVKRFIPSEFGGEFKVGVHPIPDGKIKFEEEVIKSGLEYTIIFNGLFQEFLSWIGFDVKNKKATFYADGNKRLHTTSLADVGRYTVETLKMPEARNSFIKVAGVTMSLNEYLQKFEEISGSKWEVVVDEEVKYRYKNKIDPIPSPEENFKATLVQNDQFKDLDNDKFSFTPRPVM</sequence>
<evidence type="ECO:0000313" key="6">
    <source>
        <dbReference type="Proteomes" id="UP000247702"/>
    </source>
</evidence>
<comment type="caution">
    <text evidence="4">The sequence shown here is derived from an EMBL/GenBank/DDBJ whole genome shotgun (WGS) entry which is preliminary data.</text>
</comment>
<dbReference type="GO" id="GO:0016491">
    <property type="term" value="F:oxidoreductase activity"/>
    <property type="evidence" value="ECO:0007669"/>
    <property type="project" value="UniProtKB-KW"/>
</dbReference>
<reference evidence="5" key="2">
    <citation type="submission" date="2019-10" db="EMBL/GenBank/DDBJ databases">
        <title>Conservation and host-specific expression of non-tandemly repeated heterogenous ribosome RNA gene in arbuscular mycorrhizal fungi.</title>
        <authorList>
            <person name="Maeda T."/>
            <person name="Kobayashi Y."/>
            <person name="Nakagawa T."/>
            <person name="Ezawa T."/>
            <person name="Yamaguchi K."/>
            <person name="Bino T."/>
            <person name="Nishimoto Y."/>
            <person name="Shigenobu S."/>
            <person name="Kawaguchi M."/>
        </authorList>
    </citation>
    <scope>NUCLEOTIDE SEQUENCE</scope>
    <source>
        <strain evidence="5">HR1</strain>
    </source>
</reference>
<name>A0A2Z6S170_9GLOM</name>
<feature type="domain" description="NmrA-like" evidence="3">
    <location>
        <begin position="6"/>
        <end position="234"/>
    </location>
</feature>
<evidence type="ECO:0000313" key="4">
    <source>
        <dbReference type="EMBL" id="GBC02860.1"/>
    </source>
</evidence>
<dbReference type="Pfam" id="PF05368">
    <property type="entry name" value="NmrA"/>
    <property type="match status" value="1"/>
</dbReference>
<organism evidence="4 6">
    <name type="scientific">Rhizophagus clarus</name>
    <dbReference type="NCBI Taxonomy" id="94130"/>
    <lineage>
        <taxon>Eukaryota</taxon>
        <taxon>Fungi</taxon>
        <taxon>Fungi incertae sedis</taxon>
        <taxon>Mucoromycota</taxon>
        <taxon>Glomeromycotina</taxon>
        <taxon>Glomeromycetes</taxon>
        <taxon>Glomerales</taxon>
        <taxon>Glomeraceae</taxon>
        <taxon>Rhizophagus</taxon>
    </lineage>
</organism>
<protein>
    <submittedName>
        <fullName evidence="5">Aromatic alcohol reductase</fullName>
    </submittedName>
</protein>
<dbReference type="Gene3D" id="3.40.50.720">
    <property type="entry name" value="NAD(P)-binding Rossmann-like Domain"/>
    <property type="match status" value="1"/>
</dbReference>
<keyword evidence="1" id="KW-0521">NADP</keyword>
<reference evidence="4 6" key="1">
    <citation type="submission" date="2017-11" db="EMBL/GenBank/DDBJ databases">
        <title>The genome of Rhizophagus clarus HR1 reveals common genetic basis of auxotrophy among arbuscular mycorrhizal fungi.</title>
        <authorList>
            <person name="Kobayashi Y."/>
        </authorList>
    </citation>
    <scope>NUCLEOTIDE SEQUENCE [LARGE SCALE GENOMIC DNA]</scope>
    <source>
        <strain evidence="4 6">HR1</strain>
    </source>
</reference>
<proteinExistence type="predicted"/>
<dbReference type="EMBL" id="BEXD01003856">
    <property type="protein sequence ID" value="GBC02860.1"/>
    <property type="molecule type" value="Genomic_DNA"/>
</dbReference>
<dbReference type="Proteomes" id="UP000247702">
    <property type="component" value="Unassembled WGS sequence"/>
</dbReference>
<gene>
    <name evidence="5" type="ORF">RCL2_001093500</name>
    <name evidence="4" type="ORF">RclHR1_04870003</name>
</gene>
<dbReference type="InterPro" id="IPR051609">
    <property type="entry name" value="NmrA/Isoflavone_reductase-like"/>
</dbReference>
<dbReference type="PANTHER" id="PTHR47706:SF9">
    <property type="entry name" value="NMRA-LIKE DOMAIN-CONTAINING PROTEIN-RELATED"/>
    <property type="match status" value="1"/>
</dbReference>
<dbReference type="SUPFAM" id="SSF51735">
    <property type="entry name" value="NAD(P)-binding Rossmann-fold domains"/>
    <property type="match status" value="1"/>
</dbReference>
<dbReference type="STRING" id="94130.A0A2Z6S170"/>
<evidence type="ECO:0000256" key="1">
    <source>
        <dbReference type="ARBA" id="ARBA00022857"/>
    </source>
</evidence>
<dbReference type="Proteomes" id="UP000615446">
    <property type="component" value="Unassembled WGS sequence"/>
</dbReference>
<dbReference type="AlphaFoldDB" id="A0A2Z6S170"/>
<dbReference type="OrthoDB" id="419598at2759"/>
<evidence type="ECO:0000313" key="5">
    <source>
        <dbReference type="EMBL" id="GES83783.1"/>
    </source>
</evidence>
<dbReference type="InterPro" id="IPR008030">
    <property type="entry name" value="NmrA-like"/>
</dbReference>
<dbReference type="InterPro" id="IPR036291">
    <property type="entry name" value="NAD(P)-bd_dom_sf"/>
</dbReference>